<dbReference type="Proteomes" id="UP001519064">
    <property type="component" value="Unassembled WGS sequence"/>
</dbReference>
<proteinExistence type="predicted"/>
<evidence type="ECO:0000256" key="1">
    <source>
        <dbReference type="SAM" id="MobiDB-lite"/>
    </source>
</evidence>
<sequence length="1394" mass="152758">MAASVEKDGYTAELTDDGLELVYRNPKGRKLKTVPGALAGDPGLLSLIAVRKALRAHRAVCEEYAQAWAGAGTGAPRALAEADPEWRRALEEAGVPLTEERGEEGLFARTYAGPHGLTLTQLLPEEVVPYRDLLMGEDAWLPDGLFATGIPHAAPDEDGQLPFPERVLAAHPQQQRLALEKIRALQHETVDWKYVFKKDMDRVLAGLEETAPALAVTLLDEMADFALQEECEAEAAAWFGRARKTERNFGRTPDHAWLHSRYLRYAEAGALSATVLRAWVSELAAEGSAGPVQLTRFREVVRARRRGHGECHPQLAADIRKLAKAAGLDQDEELATMMAELIADGTLSLTDTEFWTRCCKGRPIEVLVERSGEAARAAVLELRPRGYASDGRAELWRALLERTGALAQLAGERPGLPPGATAAWLTDCVNTLPVRDGSPWPVLYELAERVAPKAAADGVPVEFRQWTYRDWKVRQRIPLDLMDVLLEHGVPVSDPPERLAAARPYDLLVSRRPELRHLLADERFQREVRAWMRADLDMTVEGDRAADGMSSNRWYNPHQTKGWGGIAHLYATWVGHEELRAWCARERALLRAGVDFDGLVLILGRFVHVGGAVDQLLQDAEAAREFAAVDVIGLLMRELPPELDRERIEKIVAKVEPEHLSPGDGARGANYVLLRDELPELAQGTTWQEAGQTFHRISHLLVMAANCLEGQARLVRRFTPADERAPAPDPAAAREPDTAWQALTRQLMHLAASDTPPWDGDLRKGSGEQDRKWQRFGIGRLHGYAELEALRAAMGLTRDASKTVAELAEYANFPLDSGEWRVVEYVLPTETARKLPLLFTWPIRTEKSAALVLHQRSGPMARKLTALRVLEYAPGGDFPKAGPLAAAGLEPAGARVLEPARPGSWFTRFAQLYEQHGAAPARPELAAEFAGQLGLTTAEAVVLLRGALTCSPHQAAAQALPGITGSYGIQRWNVTEKAYERALDGLRHFLTPGQLAAFYGRLLPGDPELLWTEGPDVQRAAEWWLREIGRPLPPPNELMPLADKEISAPTGESATPRRTPEEEVHASDTPDAADRLWWPPLRHSALLARVAAGADCLADGIPLSPGPELLALPRLAAWLAYRTPAGDPLRPAVGAAILRLREELAAGPGPLRVFSLQSNYLMGAPPATDALTAHPAVTEAEDKTYDVRHVYVDPARLSGPEDPILEALDTYLDSVLPSQWLPTSSGLPAQADLRLLLSEDFAALGAHLAADAEAPAGWEQHPSRSVPQLVTRCAEQHGLSEDAAALHLMLLALPDPTDRNVKAWTGWKPARFKEAAAELAATPLVLRATRPRAGRSLFVPGHWHERKPPRLPLEATKLPHLPQAANHRSTSHLAAVPSMPVPLLFERRFGGLSG</sequence>
<reference evidence="2 3" key="1">
    <citation type="submission" date="2020-11" db="EMBL/GenBank/DDBJ databases">
        <title>Streptomyces spirodelae sp. nov., isolated from duckweed.</title>
        <authorList>
            <person name="Saimee Y."/>
            <person name="Duangmal K."/>
        </authorList>
    </citation>
    <scope>NUCLEOTIDE SEQUENCE [LARGE SCALE GENOMIC DNA]</scope>
    <source>
        <strain evidence="2 3">S16-07</strain>
    </source>
</reference>
<dbReference type="EMBL" id="JADKMA010000234">
    <property type="protein sequence ID" value="MBO8195951.1"/>
    <property type="molecule type" value="Genomic_DNA"/>
</dbReference>
<name>A0ABS3XLN5_9ACTN</name>
<protein>
    <recommendedName>
        <fullName evidence="4">DNA-binding protein</fullName>
    </recommendedName>
</protein>
<organism evidence="2 3">
    <name type="scientific">Streptomyces oryzae</name>
    <dbReference type="NCBI Taxonomy" id="1434886"/>
    <lineage>
        <taxon>Bacteria</taxon>
        <taxon>Bacillati</taxon>
        <taxon>Actinomycetota</taxon>
        <taxon>Actinomycetes</taxon>
        <taxon>Kitasatosporales</taxon>
        <taxon>Streptomycetaceae</taxon>
        <taxon>Streptomyces</taxon>
    </lineage>
</organism>
<evidence type="ECO:0008006" key="4">
    <source>
        <dbReference type="Google" id="ProtNLM"/>
    </source>
</evidence>
<comment type="caution">
    <text evidence="2">The sequence shown here is derived from an EMBL/GenBank/DDBJ whole genome shotgun (WGS) entry which is preliminary data.</text>
</comment>
<evidence type="ECO:0000313" key="3">
    <source>
        <dbReference type="Proteomes" id="UP001519064"/>
    </source>
</evidence>
<gene>
    <name evidence="2" type="ORF">ITI46_30530</name>
</gene>
<feature type="compositionally biased region" description="Basic and acidic residues" evidence="1">
    <location>
        <begin position="1058"/>
        <end position="1071"/>
    </location>
</feature>
<accession>A0ABS3XLN5</accession>
<evidence type="ECO:0000313" key="2">
    <source>
        <dbReference type="EMBL" id="MBO8195951.1"/>
    </source>
</evidence>
<feature type="region of interest" description="Disordered" evidence="1">
    <location>
        <begin position="1048"/>
        <end position="1071"/>
    </location>
</feature>
<keyword evidence="3" id="KW-1185">Reference proteome</keyword>
<dbReference type="RefSeq" id="WP_209243165.1">
    <property type="nucleotide sequence ID" value="NZ_JADKMA010000234.1"/>
</dbReference>